<dbReference type="PIRSF" id="PIRSF006250">
    <property type="entry name" value="NadC_ModD"/>
    <property type="match status" value="1"/>
</dbReference>
<keyword evidence="6" id="KW-0662">Pyridine nucleotide biosynthesis</keyword>
<dbReference type="Gene3D" id="3.20.20.70">
    <property type="entry name" value="Aldolase class I"/>
    <property type="match status" value="1"/>
</dbReference>
<dbReference type="InterPro" id="IPR002638">
    <property type="entry name" value="Quinolinate_PRibosylTrfase_C"/>
</dbReference>
<dbReference type="FunFam" id="3.20.20.70:FF:000030">
    <property type="entry name" value="Nicotinate-nucleotide pyrophosphorylase, carboxylating"/>
    <property type="match status" value="1"/>
</dbReference>
<feature type="binding site" evidence="13">
    <location>
        <begin position="134"/>
        <end position="136"/>
    </location>
    <ligand>
        <name>substrate</name>
    </ligand>
</feature>
<keyword evidence="7 12" id="KW-0328">Glycosyltransferase</keyword>
<evidence type="ECO:0000313" key="16">
    <source>
        <dbReference type="EMBL" id="PCI21721.1"/>
    </source>
</evidence>
<dbReference type="UniPathway" id="UPA00253">
    <property type="reaction ID" value="UER00331"/>
</dbReference>
<evidence type="ECO:0000256" key="13">
    <source>
        <dbReference type="PIRSR" id="PIRSR006250-1"/>
    </source>
</evidence>
<comment type="caution">
    <text evidence="16">The sequence shown here is derived from an EMBL/GenBank/DDBJ whole genome shotgun (WGS) entry which is preliminary data.</text>
</comment>
<feature type="binding site" evidence="13">
    <location>
        <position position="223"/>
    </location>
    <ligand>
        <name>substrate</name>
    </ligand>
</feature>
<dbReference type="InterPro" id="IPR036068">
    <property type="entry name" value="Nicotinate_pribotase-like_C"/>
</dbReference>
<evidence type="ECO:0000256" key="1">
    <source>
        <dbReference type="ARBA" id="ARBA00003237"/>
    </source>
</evidence>
<evidence type="ECO:0000256" key="4">
    <source>
        <dbReference type="ARBA" id="ARBA00011218"/>
    </source>
</evidence>
<dbReference type="GO" id="GO:0034213">
    <property type="term" value="P:quinolinate catabolic process"/>
    <property type="evidence" value="ECO:0007669"/>
    <property type="project" value="TreeGrafter"/>
</dbReference>
<comment type="function">
    <text evidence="1">Involved in the catabolism of quinolinic acid (QA).</text>
</comment>
<evidence type="ECO:0000256" key="5">
    <source>
        <dbReference type="ARBA" id="ARBA00011944"/>
    </source>
</evidence>
<evidence type="ECO:0000256" key="10">
    <source>
        <dbReference type="ARBA" id="ARBA00047445"/>
    </source>
</evidence>
<feature type="binding site" evidence="13">
    <location>
        <begin position="267"/>
        <end position="269"/>
    </location>
    <ligand>
        <name>substrate</name>
    </ligand>
</feature>
<feature type="domain" description="Quinolinate phosphoribosyl transferase C-terminal" evidence="14">
    <location>
        <begin position="111"/>
        <end position="274"/>
    </location>
</feature>
<dbReference type="SUPFAM" id="SSF54675">
    <property type="entry name" value="Nicotinate/Quinolinate PRTase N-terminal domain-like"/>
    <property type="match status" value="1"/>
</dbReference>
<evidence type="ECO:0000256" key="11">
    <source>
        <dbReference type="ARBA" id="ARBA00069173"/>
    </source>
</evidence>
<dbReference type="Proteomes" id="UP000218113">
    <property type="component" value="Unassembled WGS sequence"/>
</dbReference>
<dbReference type="InterPro" id="IPR004393">
    <property type="entry name" value="NadC"/>
</dbReference>
<dbReference type="InterPro" id="IPR027277">
    <property type="entry name" value="NadC/ModD"/>
</dbReference>
<dbReference type="Pfam" id="PF01729">
    <property type="entry name" value="QRPTase_C"/>
    <property type="match status" value="1"/>
</dbReference>
<evidence type="ECO:0000256" key="6">
    <source>
        <dbReference type="ARBA" id="ARBA00022642"/>
    </source>
</evidence>
<dbReference type="EMBL" id="NVSR01000176">
    <property type="protein sequence ID" value="PCI21721.1"/>
    <property type="molecule type" value="Genomic_DNA"/>
</dbReference>
<feature type="binding site" evidence="13">
    <location>
        <position position="202"/>
    </location>
    <ligand>
        <name>substrate</name>
    </ligand>
</feature>
<comment type="catalytic activity">
    <reaction evidence="10">
        <text>nicotinate beta-D-ribonucleotide + CO2 + diphosphate = quinolinate + 5-phospho-alpha-D-ribose 1-diphosphate + 2 H(+)</text>
        <dbReference type="Rhea" id="RHEA:12733"/>
        <dbReference type="ChEBI" id="CHEBI:15378"/>
        <dbReference type="ChEBI" id="CHEBI:16526"/>
        <dbReference type="ChEBI" id="CHEBI:29959"/>
        <dbReference type="ChEBI" id="CHEBI:33019"/>
        <dbReference type="ChEBI" id="CHEBI:57502"/>
        <dbReference type="ChEBI" id="CHEBI:58017"/>
        <dbReference type="EC" id="2.4.2.19"/>
    </reaction>
</comment>
<dbReference type="AlphaFoldDB" id="A0A2A4SKW9"/>
<dbReference type="CDD" id="cd01572">
    <property type="entry name" value="QPRTase"/>
    <property type="match status" value="1"/>
</dbReference>
<dbReference type="InterPro" id="IPR037128">
    <property type="entry name" value="Quinolinate_PRibosylTase_N_sf"/>
</dbReference>
<dbReference type="FunFam" id="3.90.1170.20:FF:000001">
    <property type="entry name" value="Nicotinate-nucleotide diphosphorylase (Carboxylating)"/>
    <property type="match status" value="1"/>
</dbReference>
<feature type="domain" description="Quinolinate phosphoribosyl transferase N-terminal" evidence="15">
    <location>
        <begin position="24"/>
        <end position="109"/>
    </location>
</feature>
<dbReference type="InterPro" id="IPR013785">
    <property type="entry name" value="Aldolase_TIM"/>
</dbReference>
<organism evidence="16 17">
    <name type="scientific">SAR324 cluster bacterium</name>
    <dbReference type="NCBI Taxonomy" id="2024889"/>
    <lineage>
        <taxon>Bacteria</taxon>
        <taxon>Deltaproteobacteria</taxon>
        <taxon>SAR324 cluster</taxon>
    </lineage>
</organism>
<evidence type="ECO:0000256" key="7">
    <source>
        <dbReference type="ARBA" id="ARBA00022676"/>
    </source>
</evidence>
<dbReference type="SUPFAM" id="SSF51690">
    <property type="entry name" value="Nicotinate/Quinolinate PRTase C-terminal domain-like"/>
    <property type="match status" value="1"/>
</dbReference>
<keyword evidence="8 12" id="KW-0808">Transferase</keyword>
<evidence type="ECO:0000259" key="15">
    <source>
        <dbReference type="Pfam" id="PF02749"/>
    </source>
</evidence>
<name>A0A2A4SKW9_9DELT</name>
<dbReference type="GO" id="GO:0004514">
    <property type="term" value="F:nicotinate-nucleotide diphosphorylase (carboxylating) activity"/>
    <property type="evidence" value="ECO:0007669"/>
    <property type="project" value="UniProtKB-EC"/>
</dbReference>
<proteinExistence type="inferred from homology"/>
<comment type="subunit">
    <text evidence="4">Hexamer formed by 3 homodimers.</text>
</comment>
<feature type="binding site" evidence="13">
    <location>
        <position position="168"/>
    </location>
    <ligand>
        <name>substrate</name>
    </ligand>
</feature>
<comment type="similarity">
    <text evidence="3 12">Belongs to the NadC/ModD family.</text>
</comment>
<dbReference type="GO" id="GO:0009435">
    <property type="term" value="P:NAD+ biosynthetic process"/>
    <property type="evidence" value="ECO:0007669"/>
    <property type="project" value="UniProtKB-UniPathway"/>
</dbReference>
<dbReference type="Gene3D" id="3.90.1170.20">
    <property type="entry name" value="Quinolinate phosphoribosyl transferase, N-terminal domain"/>
    <property type="match status" value="1"/>
</dbReference>
<dbReference type="PANTHER" id="PTHR32179:SF3">
    <property type="entry name" value="NICOTINATE-NUCLEOTIDE PYROPHOSPHORYLASE [CARBOXYLATING]"/>
    <property type="match status" value="1"/>
</dbReference>
<feature type="binding site" evidence="13">
    <location>
        <position position="158"/>
    </location>
    <ligand>
        <name>substrate</name>
    </ligand>
</feature>
<evidence type="ECO:0000256" key="8">
    <source>
        <dbReference type="ARBA" id="ARBA00022679"/>
    </source>
</evidence>
<evidence type="ECO:0000313" key="17">
    <source>
        <dbReference type="Proteomes" id="UP000218113"/>
    </source>
</evidence>
<dbReference type="GO" id="GO:0005737">
    <property type="term" value="C:cytoplasm"/>
    <property type="evidence" value="ECO:0007669"/>
    <property type="project" value="TreeGrafter"/>
</dbReference>
<dbReference type="PANTHER" id="PTHR32179">
    <property type="entry name" value="NICOTINATE-NUCLEOTIDE PYROPHOSPHORYLASE [CARBOXYLATING]"/>
    <property type="match status" value="1"/>
</dbReference>
<dbReference type="InterPro" id="IPR022412">
    <property type="entry name" value="Quinolinate_PRibosylTrfase_N"/>
</dbReference>
<sequence>MSLDFRLVDPLIRTALDEDLPWGDVTTESLIDPNQENELAILLKQKGVIAGLSLMERVFKTLDASMSWNPLQQDGDYLEKGTILAKVRGNAQALLKAERLALNFAQRLSGIATLTHQFVQAARQGSDSVRVVDTRKTTPGLRYLEKYAVTMGGGFNHRYSLSDSILIKDNHLAMIQSAGRSLSKAILTARQKVPHTIKIEVEVDRLDQIPEVLEAGVDAILLDNMSNEELIEAVALIDGKAAAEASGGVTLERIAGIAATGVDIISVGALTHSGPRSTVSGDSQRSALADFSMV</sequence>
<accession>A0A2A4SKW9</accession>
<dbReference type="EC" id="2.4.2.19" evidence="5"/>
<feature type="binding site" evidence="13">
    <location>
        <begin position="246"/>
        <end position="248"/>
    </location>
    <ligand>
        <name>substrate</name>
    </ligand>
</feature>
<evidence type="ECO:0000256" key="12">
    <source>
        <dbReference type="PIRNR" id="PIRNR006250"/>
    </source>
</evidence>
<gene>
    <name evidence="16" type="primary">nadC</name>
    <name evidence="16" type="ORF">COB67_13855</name>
</gene>
<comment type="pathway">
    <text evidence="2">Cofactor biosynthesis; NAD(+) biosynthesis; nicotinate D-ribonucleotide from quinolinate: step 1/1.</text>
</comment>
<reference evidence="17" key="1">
    <citation type="submission" date="2017-08" db="EMBL/GenBank/DDBJ databases">
        <title>A dynamic microbial community with high functional redundancy inhabits the cold, oxic subseafloor aquifer.</title>
        <authorList>
            <person name="Tully B.J."/>
            <person name="Wheat C.G."/>
            <person name="Glazer B.T."/>
            <person name="Huber J.A."/>
        </authorList>
    </citation>
    <scope>NUCLEOTIDE SEQUENCE [LARGE SCALE GENOMIC DNA]</scope>
</reference>
<evidence type="ECO:0000256" key="9">
    <source>
        <dbReference type="ARBA" id="ARBA00033102"/>
    </source>
</evidence>
<protein>
    <recommendedName>
        <fullName evidence="11">Probable nicotinate-nucleotide pyrophosphorylase [carboxylating]</fullName>
        <ecNumber evidence="5">2.4.2.19</ecNumber>
    </recommendedName>
    <alternativeName>
        <fullName evidence="9">Quinolinate phosphoribosyltransferase [decarboxylating]</fullName>
    </alternativeName>
</protein>
<evidence type="ECO:0000259" key="14">
    <source>
        <dbReference type="Pfam" id="PF01729"/>
    </source>
</evidence>
<feature type="binding site" evidence="13">
    <location>
        <position position="99"/>
    </location>
    <ligand>
        <name>substrate</name>
    </ligand>
</feature>
<evidence type="ECO:0000256" key="3">
    <source>
        <dbReference type="ARBA" id="ARBA00009400"/>
    </source>
</evidence>
<dbReference type="Pfam" id="PF02749">
    <property type="entry name" value="QRPTase_N"/>
    <property type="match status" value="1"/>
</dbReference>
<dbReference type="NCBIfam" id="TIGR00078">
    <property type="entry name" value="nadC"/>
    <property type="match status" value="1"/>
</dbReference>
<evidence type="ECO:0000256" key="2">
    <source>
        <dbReference type="ARBA" id="ARBA00004893"/>
    </source>
</evidence>